<evidence type="ECO:0000256" key="3">
    <source>
        <dbReference type="ARBA" id="ARBA00022603"/>
    </source>
</evidence>
<dbReference type="EC" id="2.1.1.198" evidence="6"/>
<dbReference type="InterPro" id="IPR000878">
    <property type="entry name" value="4pyrrol_Mease"/>
</dbReference>
<comment type="similarity">
    <text evidence="6">Belongs to the methyltransferase superfamily. RsmI family.</text>
</comment>
<keyword evidence="4 6" id="KW-0808">Transferase</keyword>
<dbReference type="FunFam" id="3.40.1010.10:FF:000007">
    <property type="entry name" value="Ribosomal RNA small subunit methyltransferase I"/>
    <property type="match status" value="1"/>
</dbReference>
<dbReference type="PANTHER" id="PTHR46111:SF1">
    <property type="entry name" value="RIBOSOMAL RNA SMALL SUBUNIT METHYLTRANSFERASE I"/>
    <property type="match status" value="1"/>
</dbReference>
<organism evidence="8 9">
    <name type="scientific">Candidatus Segetimicrobium genomatis</name>
    <dbReference type="NCBI Taxonomy" id="2569760"/>
    <lineage>
        <taxon>Bacteria</taxon>
        <taxon>Bacillati</taxon>
        <taxon>Candidatus Sysuimicrobiota</taxon>
        <taxon>Candidatus Sysuimicrobiia</taxon>
        <taxon>Candidatus Sysuimicrobiales</taxon>
        <taxon>Candidatus Segetimicrobiaceae</taxon>
        <taxon>Candidatus Segetimicrobium</taxon>
    </lineage>
</organism>
<dbReference type="PIRSF" id="PIRSF005917">
    <property type="entry name" value="MTase_YraL"/>
    <property type="match status" value="1"/>
</dbReference>
<dbReference type="EMBL" id="VBAK01000112">
    <property type="protein sequence ID" value="TMI90488.1"/>
    <property type="molecule type" value="Genomic_DNA"/>
</dbReference>
<dbReference type="NCBIfam" id="TIGR00096">
    <property type="entry name" value="16S rRNA (cytidine(1402)-2'-O)-methyltransferase"/>
    <property type="match status" value="1"/>
</dbReference>
<keyword evidence="1 6" id="KW-0963">Cytoplasm</keyword>
<dbReference type="Pfam" id="PF00590">
    <property type="entry name" value="TP_methylase"/>
    <property type="match status" value="1"/>
</dbReference>
<feature type="domain" description="Tetrapyrrole methylase" evidence="7">
    <location>
        <begin position="8"/>
        <end position="207"/>
    </location>
</feature>
<dbReference type="AlphaFoldDB" id="A0A537K3Y8"/>
<keyword evidence="2 6" id="KW-0698">rRNA processing</keyword>
<dbReference type="SUPFAM" id="SSF53790">
    <property type="entry name" value="Tetrapyrrole methylase"/>
    <property type="match status" value="1"/>
</dbReference>
<dbReference type="Proteomes" id="UP000318509">
    <property type="component" value="Unassembled WGS sequence"/>
</dbReference>
<dbReference type="PANTHER" id="PTHR46111">
    <property type="entry name" value="RIBOSOMAL RNA SMALL SUBUNIT METHYLTRANSFERASE I"/>
    <property type="match status" value="1"/>
</dbReference>
<dbReference type="InterPro" id="IPR035996">
    <property type="entry name" value="4pyrrol_Methylase_sf"/>
</dbReference>
<dbReference type="PROSITE" id="PS01296">
    <property type="entry name" value="RSMI"/>
    <property type="match status" value="1"/>
</dbReference>
<dbReference type="Gene3D" id="3.40.1010.10">
    <property type="entry name" value="Cobalt-precorrin-4 Transmethylase, Domain 1"/>
    <property type="match status" value="1"/>
</dbReference>
<dbReference type="InterPro" id="IPR014777">
    <property type="entry name" value="4pyrrole_Mease_sub1"/>
</dbReference>
<dbReference type="InterPro" id="IPR018063">
    <property type="entry name" value="SAM_MeTrfase_RsmI_CS"/>
</dbReference>
<dbReference type="GO" id="GO:0070677">
    <property type="term" value="F:rRNA (cytosine-2'-O-)-methyltransferase activity"/>
    <property type="evidence" value="ECO:0007669"/>
    <property type="project" value="UniProtKB-UniRule"/>
</dbReference>
<evidence type="ECO:0000256" key="1">
    <source>
        <dbReference type="ARBA" id="ARBA00022490"/>
    </source>
</evidence>
<dbReference type="GO" id="GO:0005737">
    <property type="term" value="C:cytoplasm"/>
    <property type="evidence" value="ECO:0007669"/>
    <property type="project" value="UniProtKB-SubCell"/>
</dbReference>
<comment type="function">
    <text evidence="6">Catalyzes the 2'-O-methylation of the ribose of cytidine 1402 (C1402) in 16S rRNA.</text>
</comment>
<keyword evidence="3 6" id="KW-0489">Methyltransferase</keyword>
<gene>
    <name evidence="6 8" type="primary">rsmI</name>
    <name evidence="8" type="ORF">E6H00_06850</name>
</gene>
<evidence type="ECO:0000259" key="7">
    <source>
        <dbReference type="Pfam" id="PF00590"/>
    </source>
</evidence>
<protein>
    <recommendedName>
        <fullName evidence="6">Ribosomal RNA small subunit methyltransferase I</fullName>
        <ecNumber evidence="6">2.1.1.198</ecNumber>
    </recommendedName>
    <alternativeName>
        <fullName evidence="6">16S rRNA 2'-O-ribose C1402 methyltransferase</fullName>
    </alternativeName>
    <alternativeName>
        <fullName evidence="6">rRNA (cytidine-2'-O-)-methyltransferase RsmI</fullName>
    </alternativeName>
</protein>
<evidence type="ECO:0000313" key="8">
    <source>
        <dbReference type="EMBL" id="TMI90488.1"/>
    </source>
</evidence>
<dbReference type="InterPro" id="IPR008189">
    <property type="entry name" value="rRNA_ssu_MeTfrase_I"/>
</dbReference>
<proteinExistence type="inferred from homology"/>
<comment type="subcellular location">
    <subcellularLocation>
        <location evidence="6">Cytoplasm</location>
    </subcellularLocation>
</comment>
<evidence type="ECO:0000256" key="6">
    <source>
        <dbReference type="HAMAP-Rule" id="MF_01877"/>
    </source>
</evidence>
<dbReference type="CDD" id="cd11648">
    <property type="entry name" value="RsmI"/>
    <property type="match status" value="1"/>
</dbReference>
<reference evidence="8 9" key="1">
    <citation type="journal article" date="2019" name="Nat. Microbiol.">
        <title>Mediterranean grassland soil C-N compound turnover is dependent on rainfall and depth, and is mediated by genomically divergent microorganisms.</title>
        <authorList>
            <person name="Diamond S."/>
            <person name="Andeer P.F."/>
            <person name="Li Z."/>
            <person name="Crits-Christoph A."/>
            <person name="Burstein D."/>
            <person name="Anantharaman K."/>
            <person name="Lane K.R."/>
            <person name="Thomas B.C."/>
            <person name="Pan C."/>
            <person name="Northen T.R."/>
            <person name="Banfield J.F."/>
        </authorList>
    </citation>
    <scope>NUCLEOTIDE SEQUENCE [LARGE SCALE GENOMIC DNA]</scope>
    <source>
        <strain evidence="8">NP_3</strain>
    </source>
</reference>
<evidence type="ECO:0000256" key="5">
    <source>
        <dbReference type="ARBA" id="ARBA00022691"/>
    </source>
</evidence>
<sequence>MASARSGTLYLVATPIGNLEDITLRALRVLREVALIAAEDTRRTRKLLAHHGIPARVLSVHEHNELARAPELIARLLAGESIALVSDAGTPGLSDPGVELVRQAVDGGIPVIALPGPSAFVTALVASGLPTEPVTFLGFLPPAPGERRRTLDAYRAVAHTLVIYEAPHRLLKTLQALLAAWGDRKIAVARELTKIHEELFRGTIAEAVGHFTRQRPLGEFTLVVAGAGTARGAAAGGEPVAAGGRVGAGAAAGDERAAAAPPDAQAEEAARSLLSDALTEGVAPFEAVRRAAQATGLRRNAVYRIWLSLKQGAAR</sequence>
<evidence type="ECO:0000256" key="4">
    <source>
        <dbReference type="ARBA" id="ARBA00022679"/>
    </source>
</evidence>
<dbReference type="HAMAP" id="MF_01877">
    <property type="entry name" value="16SrRNA_methyltr_I"/>
    <property type="match status" value="1"/>
</dbReference>
<accession>A0A537K3Y8</accession>
<comment type="caution">
    <text evidence="8">The sequence shown here is derived from an EMBL/GenBank/DDBJ whole genome shotgun (WGS) entry which is preliminary data.</text>
</comment>
<dbReference type="Gene3D" id="3.30.950.10">
    <property type="entry name" value="Methyltransferase, Cobalt-precorrin-4 Transmethylase, Domain 2"/>
    <property type="match status" value="1"/>
</dbReference>
<evidence type="ECO:0000313" key="9">
    <source>
        <dbReference type="Proteomes" id="UP000318509"/>
    </source>
</evidence>
<keyword evidence="5 6" id="KW-0949">S-adenosyl-L-methionine</keyword>
<comment type="catalytic activity">
    <reaction evidence="6">
        <text>cytidine(1402) in 16S rRNA + S-adenosyl-L-methionine = 2'-O-methylcytidine(1402) in 16S rRNA + S-adenosyl-L-homocysteine + H(+)</text>
        <dbReference type="Rhea" id="RHEA:42924"/>
        <dbReference type="Rhea" id="RHEA-COMP:10285"/>
        <dbReference type="Rhea" id="RHEA-COMP:10286"/>
        <dbReference type="ChEBI" id="CHEBI:15378"/>
        <dbReference type="ChEBI" id="CHEBI:57856"/>
        <dbReference type="ChEBI" id="CHEBI:59789"/>
        <dbReference type="ChEBI" id="CHEBI:74495"/>
        <dbReference type="ChEBI" id="CHEBI:82748"/>
        <dbReference type="EC" id="2.1.1.198"/>
    </reaction>
</comment>
<evidence type="ECO:0000256" key="2">
    <source>
        <dbReference type="ARBA" id="ARBA00022552"/>
    </source>
</evidence>
<dbReference type="FunFam" id="3.30.950.10:FF:000002">
    <property type="entry name" value="Ribosomal RNA small subunit methyltransferase I"/>
    <property type="match status" value="1"/>
</dbReference>
<dbReference type="InterPro" id="IPR014776">
    <property type="entry name" value="4pyrrole_Mease_sub2"/>
</dbReference>
<name>A0A537K3Y8_9BACT</name>